<feature type="transmembrane region" description="Helical" evidence="13">
    <location>
        <begin position="109"/>
        <end position="138"/>
    </location>
</feature>
<evidence type="ECO:0000256" key="13">
    <source>
        <dbReference type="SAM" id="Phobius"/>
    </source>
</evidence>
<dbReference type="PROSITE" id="PS50109">
    <property type="entry name" value="HIS_KIN"/>
    <property type="match status" value="1"/>
</dbReference>
<dbReference type="EC" id="2.7.13.3" evidence="3"/>
<dbReference type="InterPro" id="IPR005467">
    <property type="entry name" value="His_kinase_dom"/>
</dbReference>
<dbReference type="InterPro" id="IPR003594">
    <property type="entry name" value="HATPase_dom"/>
</dbReference>
<comment type="caution">
    <text evidence="16">The sequence shown here is derived from an EMBL/GenBank/DDBJ whole genome shotgun (WGS) entry which is preliminary data.</text>
</comment>
<dbReference type="Pfam" id="PF25323">
    <property type="entry name" value="6TM_PilS"/>
    <property type="match status" value="1"/>
</dbReference>
<dbReference type="SMART" id="SM00387">
    <property type="entry name" value="HATPase_c"/>
    <property type="match status" value="1"/>
</dbReference>
<keyword evidence="5" id="KW-0808">Transferase</keyword>
<dbReference type="CDD" id="cd00082">
    <property type="entry name" value="HisKA"/>
    <property type="match status" value="1"/>
</dbReference>
<accession>A0ABU9EED0</accession>
<evidence type="ECO:0000256" key="7">
    <source>
        <dbReference type="ARBA" id="ARBA00022741"/>
    </source>
</evidence>
<dbReference type="SMART" id="SM00091">
    <property type="entry name" value="PAS"/>
    <property type="match status" value="1"/>
</dbReference>
<dbReference type="PANTHER" id="PTHR42878">
    <property type="entry name" value="TWO-COMPONENT HISTIDINE KINASE"/>
    <property type="match status" value="1"/>
</dbReference>
<protein>
    <recommendedName>
        <fullName evidence="3">histidine kinase</fullName>
        <ecNumber evidence="3">2.7.13.3</ecNumber>
    </recommendedName>
</protein>
<evidence type="ECO:0000313" key="17">
    <source>
        <dbReference type="Proteomes" id="UP001484239"/>
    </source>
</evidence>
<dbReference type="Gene3D" id="3.30.450.20">
    <property type="entry name" value="PAS domain"/>
    <property type="match status" value="1"/>
</dbReference>
<dbReference type="InterPro" id="IPR050351">
    <property type="entry name" value="BphY/WalK/GraS-like"/>
</dbReference>
<feature type="transmembrane region" description="Helical" evidence="13">
    <location>
        <begin position="150"/>
        <end position="170"/>
    </location>
</feature>
<dbReference type="InterPro" id="IPR036097">
    <property type="entry name" value="HisK_dim/P_sf"/>
</dbReference>
<evidence type="ECO:0000256" key="12">
    <source>
        <dbReference type="ARBA" id="ARBA00023136"/>
    </source>
</evidence>
<keyword evidence="7" id="KW-0547">Nucleotide-binding</keyword>
<dbReference type="PANTHER" id="PTHR42878:SF7">
    <property type="entry name" value="SENSOR HISTIDINE KINASE GLRK"/>
    <property type="match status" value="1"/>
</dbReference>
<feature type="transmembrane region" description="Helical" evidence="13">
    <location>
        <begin position="20"/>
        <end position="40"/>
    </location>
</feature>
<dbReference type="Gene3D" id="3.30.565.10">
    <property type="entry name" value="Histidine kinase-like ATPase, C-terminal domain"/>
    <property type="match status" value="1"/>
</dbReference>
<keyword evidence="11" id="KW-0902">Two-component regulatory system</keyword>
<evidence type="ECO:0000256" key="5">
    <source>
        <dbReference type="ARBA" id="ARBA00022679"/>
    </source>
</evidence>
<dbReference type="Proteomes" id="UP001484239">
    <property type="component" value="Unassembled WGS sequence"/>
</dbReference>
<dbReference type="InterPro" id="IPR004358">
    <property type="entry name" value="Sig_transdc_His_kin-like_C"/>
</dbReference>
<feature type="transmembrane region" description="Helical" evidence="13">
    <location>
        <begin position="79"/>
        <end position="97"/>
    </location>
</feature>
<dbReference type="SUPFAM" id="SSF55785">
    <property type="entry name" value="PYP-like sensor domain (PAS domain)"/>
    <property type="match status" value="1"/>
</dbReference>
<reference evidence="16 17" key="1">
    <citation type="submission" date="2024-02" db="EMBL/GenBank/DDBJ databases">
        <title>A novel Gemmatimonadota bacterium.</title>
        <authorList>
            <person name="Du Z.-J."/>
            <person name="Ye Y.-Q."/>
        </authorList>
    </citation>
    <scope>NUCLEOTIDE SEQUENCE [LARGE SCALE GENOMIC DNA]</scope>
    <source>
        <strain evidence="16 17">DH-20</strain>
    </source>
</reference>
<evidence type="ECO:0000256" key="1">
    <source>
        <dbReference type="ARBA" id="ARBA00000085"/>
    </source>
</evidence>
<dbReference type="InterPro" id="IPR003661">
    <property type="entry name" value="HisK_dim/P_dom"/>
</dbReference>
<evidence type="ECO:0000259" key="15">
    <source>
        <dbReference type="PROSITE" id="PS50112"/>
    </source>
</evidence>
<keyword evidence="8" id="KW-0418">Kinase</keyword>
<organism evidence="16 17">
    <name type="scientific">Gaopeijia maritima</name>
    <dbReference type="NCBI Taxonomy" id="3119007"/>
    <lineage>
        <taxon>Bacteria</taxon>
        <taxon>Pseudomonadati</taxon>
        <taxon>Gemmatimonadota</taxon>
        <taxon>Longimicrobiia</taxon>
        <taxon>Gaopeijiales</taxon>
        <taxon>Gaopeijiaceae</taxon>
        <taxon>Gaopeijia</taxon>
    </lineage>
</organism>
<dbReference type="Pfam" id="PF02518">
    <property type="entry name" value="HATPase_c"/>
    <property type="match status" value="1"/>
</dbReference>
<sequence length="550" mass="58878">MDSRPRSSLLDPREVLRWVFLGRLTLLAAIVIGAIVGSAGTSDGSAVLVATVTLGIALVFTAGSWFWLQRGARAPRRRFLAAQVVVDVVAVTIVVHLTGGPTSDFAPVYILVIAEAALLLPLPGGVFAGVLSSLLFGVDAILVQQGDVDGALALQIALFTAVAVAIGILGDRLRRTGLRLGAVESALEQLRLDTSVILDTLATGVLTVDDRGYLMYLNPAGARLLGVEEGAWQGGQAVMARLDVIAPGFGGVLRRSVEEGVPERRFKTHVERDGRRFTLGVSTTVMDRGLEGPHSATALFQDITDQEALTLLTRRADRLGAVAELSASLAHEIKNPLASIRSAVEQLGRGVREPGDREVLERLVLNESDRLSRLLSEFLDFSGLRMTRQEPVDFGQLVGRVADVVRQHPDARDRGVEVTCERPEGRAVLPGDEDLLHRAVFNLVLNAVQFSGDAGRVEIELRRVPGREVPGPPDASSAWRLRVRDSGPGISPDDAQRIFDPFFTTRHGGNGLGLAVVHRAVEAHEGAVLVGDAPSGGAEFTLFLPAEDRE</sequence>
<dbReference type="SUPFAM" id="SSF47384">
    <property type="entry name" value="Homodimeric domain of signal transducing histidine kinase"/>
    <property type="match status" value="1"/>
</dbReference>
<keyword evidence="10 13" id="KW-1133">Transmembrane helix</keyword>
<dbReference type="SMART" id="SM00388">
    <property type="entry name" value="HisKA"/>
    <property type="match status" value="1"/>
</dbReference>
<evidence type="ECO:0000256" key="2">
    <source>
        <dbReference type="ARBA" id="ARBA00004141"/>
    </source>
</evidence>
<feature type="domain" description="Histidine kinase" evidence="14">
    <location>
        <begin position="328"/>
        <end position="548"/>
    </location>
</feature>
<keyword evidence="6 13" id="KW-0812">Transmembrane</keyword>
<comment type="subcellular location">
    <subcellularLocation>
        <location evidence="2">Membrane</location>
        <topology evidence="2">Multi-pass membrane protein</topology>
    </subcellularLocation>
</comment>
<dbReference type="RefSeq" id="WP_405285665.1">
    <property type="nucleotide sequence ID" value="NZ_CP144380.1"/>
</dbReference>
<dbReference type="InterPro" id="IPR000014">
    <property type="entry name" value="PAS"/>
</dbReference>
<evidence type="ECO:0000256" key="9">
    <source>
        <dbReference type="ARBA" id="ARBA00022840"/>
    </source>
</evidence>
<evidence type="ECO:0000256" key="10">
    <source>
        <dbReference type="ARBA" id="ARBA00022989"/>
    </source>
</evidence>
<dbReference type="PRINTS" id="PR00344">
    <property type="entry name" value="BCTRLSENSOR"/>
</dbReference>
<keyword evidence="17" id="KW-1185">Reference proteome</keyword>
<proteinExistence type="predicted"/>
<evidence type="ECO:0000313" key="16">
    <source>
        <dbReference type="EMBL" id="MEK9502896.1"/>
    </source>
</evidence>
<dbReference type="InterPro" id="IPR036890">
    <property type="entry name" value="HATPase_C_sf"/>
</dbReference>
<feature type="domain" description="PAS" evidence="15">
    <location>
        <begin position="197"/>
        <end position="264"/>
    </location>
</feature>
<comment type="catalytic activity">
    <reaction evidence="1">
        <text>ATP + protein L-histidine = ADP + protein N-phospho-L-histidine.</text>
        <dbReference type="EC" id="2.7.13.3"/>
    </reaction>
</comment>
<keyword evidence="12 13" id="KW-0472">Membrane</keyword>
<evidence type="ECO:0000259" key="14">
    <source>
        <dbReference type="PROSITE" id="PS50109"/>
    </source>
</evidence>
<dbReference type="GO" id="GO:0005524">
    <property type="term" value="F:ATP binding"/>
    <property type="evidence" value="ECO:0007669"/>
    <property type="project" value="UniProtKB-KW"/>
</dbReference>
<dbReference type="SUPFAM" id="SSF55874">
    <property type="entry name" value="ATPase domain of HSP90 chaperone/DNA topoisomerase II/histidine kinase"/>
    <property type="match status" value="1"/>
</dbReference>
<gene>
    <name evidence="16" type="ORF">WI372_18010</name>
</gene>
<evidence type="ECO:0000256" key="8">
    <source>
        <dbReference type="ARBA" id="ARBA00022777"/>
    </source>
</evidence>
<name>A0ABU9EED0_9BACT</name>
<dbReference type="PROSITE" id="PS50112">
    <property type="entry name" value="PAS"/>
    <property type="match status" value="1"/>
</dbReference>
<keyword evidence="9 16" id="KW-0067">ATP-binding</keyword>
<dbReference type="CDD" id="cd00130">
    <property type="entry name" value="PAS"/>
    <property type="match status" value="1"/>
</dbReference>
<dbReference type="Pfam" id="PF00512">
    <property type="entry name" value="HisKA"/>
    <property type="match status" value="1"/>
</dbReference>
<evidence type="ECO:0000256" key="3">
    <source>
        <dbReference type="ARBA" id="ARBA00012438"/>
    </source>
</evidence>
<evidence type="ECO:0000256" key="4">
    <source>
        <dbReference type="ARBA" id="ARBA00022553"/>
    </source>
</evidence>
<feature type="transmembrane region" description="Helical" evidence="13">
    <location>
        <begin position="46"/>
        <end position="67"/>
    </location>
</feature>
<keyword evidence="4" id="KW-0597">Phosphoprotein</keyword>
<dbReference type="Gene3D" id="1.10.287.130">
    <property type="match status" value="1"/>
</dbReference>
<evidence type="ECO:0000256" key="11">
    <source>
        <dbReference type="ARBA" id="ARBA00023012"/>
    </source>
</evidence>
<evidence type="ECO:0000256" key="6">
    <source>
        <dbReference type="ARBA" id="ARBA00022692"/>
    </source>
</evidence>
<dbReference type="EMBL" id="JBBHLI010000016">
    <property type="protein sequence ID" value="MEK9502896.1"/>
    <property type="molecule type" value="Genomic_DNA"/>
</dbReference>
<dbReference type="InterPro" id="IPR035965">
    <property type="entry name" value="PAS-like_dom_sf"/>
</dbReference>